<dbReference type="OrthoDB" id="9809583at2"/>
<keyword evidence="8" id="KW-1185">Reference proteome</keyword>
<keyword evidence="4" id="KW-1133">Transmembrane helix</keyword>
<dbReference type="InterPro" id="IPR050546">
    <property type="entry name" value="Glycosyl_Hydrlase_16"/>
</dbReference>
<dbReference type="FunFam" id="2.60.40.10:FF:000032">
    <property type="entry name" value="palladin isoform X1"/>
    <property type="match status" value="1"/>
</dbReference>
<dbReference type="InterPro" id="IPR013320">
    <property type="entry name" value="ConA-like_dom_sf"/>
</dbReference>
<sequence>MKTCNRHATIRRGSQWRRRGFYVVICITISVCCAEARCCDRRGDGYSEVRTVRFPMKSLLPTVRRALLAGASILLGHVPLAAQVTPDNWAPGTGWSLVWADEFNGGVVNPDHWTYDLGAGGWGNNELQSYAAANATVQDGELRITARQNADGSYSSARLKTQGRLAWTYGKFAARLRLPQGQGIWPAFWMLGTNITTVGWPKCGEIDIMEMIGGGENRDDSAYGTIHWDAGGHASVGSSRIELVDPEIFHDNYHVFEVEWTPTSIAWKIDGVETARVSIDRTVWPEMEEFHQPFFVILNLAVGGNWPGSPDASTVFPQTLAVDWVRVYASATTGNAPAITTQPAAQTVTAGQSVTFSVAVSGNPTPTIQWQKDGADLAGATGTSFQISRVAAGDAGTYRAVVTNALGSVTSNGASLSVAAAPVTPPPASGGGSGGGGGAPSLYFAVALLVLAWGRFRRH</sequence>
<dbReference type="EMBL" id="SDHX01000001">
    <property type="protein sequence ID" value="RXK55236.1"/>
    <property type="molecule type" value="Genomic_DNA"/>
</dbReference>
<evidence type="ECO:0000256" key="4">
    <source>
        <dbReference type="SAM" id="Phobius"/>
    </source>
</evidence>
<dbReference type="Pfam" id="PF00722">
    <property type="entry name" value="Glyco_hydro_16"/>
    <property type="match status" value="1"/>
</dbReference>
<keyword evidence="3" id="KW-0393">Immunoglobulin domain</keyword>
<dbReference type="SMART" id="SM00409">
    <property type="entry name" value="IG"/>
    <property type="match status" value="1"/>
</dbReference>
<dbReference type="GO" id="GO:0005975">
    <property type="term" value="P:carbohydrate metabolic process"/>
    <property type="evidence" value="ECO:0007669"/>
    <property type="project" value="InterPro"/>
</dbReference>
<keyword evidence="4" id="KW-0812">Transmembrane</keyword>
<evidence type="ECO:0000313" key="8">
    <source>
        <dbReference type="Proteomes" id="UP000290218"/>
    </source>
</evidence>
<dbReference type="GO" id="GO:0004553">
    <property type="term" value="F:hydrolase activity, hydrolyzing O-glycosyl compounds"/>
    <property type="evidence" value="ECO:0007669"/>
    <property type="project" value="InterPro"/>
</dbReference>
<dbReference type="SUPFAM" id="SSF49899">
    <property type="entry name" value="Concanavalin A-like lectins/glucanases"/>
    <property type="match status" value="1"/>
</dbReference>
<dbReference type="InterPro" id="IPR003598">
    <property type="entry name" value="Ig_sub2"/>
</dbReference>
<feature type="domain" description="GH16" evidence="6">
    <location>
        <begin position="78"/>
        <end position="333"/>
    </location>
</feature>
<gene>
    <name evidence="7" type="ORF">ESB00_04890</name>
</gene>
<keyword evidence="7" id="KW-0378">Hydrolase</keyword>
<feature type="domain" description="Ig-like" evidence="5">
    <location>
        <begin position="337"/>
        <end position="417"/>
    </location>
</feature>
<dbReference type="InterPro" id="IPR013098">
    <property type="entry name" value="Ig_I-set"/>
</dbReference>
<dbReference type="InterPro" id="IPR007110">
    <property type="entry name" value="Ig-like_dom"/>
</dbReference>
<dbReference type="PROSITE" id="PS51762">
    <property type="entry name" value="GH16_2"/>
    <property type="match status" value="1"/>
</dbReference>
<dbReference type="InterPro" id="IPR000757">
    <property type="entry name" value="Beta-glucanase-like"/>
</dbReference>
<evidence type="ECO:0000256" key="2">
    <source>
        <dbReference type="ARBA" id="ARBA00023157"/>
    </source>
</evidence>
<keyword evidence="4" id="KW-0472">Membrane</keyword>
<comment type="similarity">
    <text evidence="1">Belongs to the glycosyl hydrolase 16 family.</text>
</comment>
<feature type="transmembrane region" description="Helical" evidence="4">
    <location>
        <begin position="20"/>
        <end position="37"/>
    </location>
</feature>
<dbReference type="SMART" id="SM00408">
    <property type="entry name" value="IGc2"/>
    <property type="match status" value="1"/>
</dbReference>
<evidence type="ECO:0000259" key="5">
    <source>
        <dbReference type="PROSITE" id="PS50835"/>
    </source>
</evidence>
<dbReference type="InterPro" id="IPR013783">
    <property type="entry name" value="Ig-like_fold"/>
</dbReference>
<comment type="caution">
    <text evidence="7">The sequence shown here is derived from an EMBL/GenBank/DDBJ whole genome shotgun (WGS) entry which is preliminary data.</text>
</comment>
<name>A0A4Q1C8Q0_9BACT</name>
<evidence type="ECO:0000256" key="3">
    <source>
        <dbReference type="ARBA" id="ARBA00023319"/>
    </source>
</evidence>
<accession>A0A4Q1C8Q0</accession>
<proteinExistence type="inferred from homology"/>
<dbReference type="SUPFAM" id="SSF48726">
    <property type="entry name" value="Immunoglobulin"/>
    <property type="match status" value="1"/>
</dbReference>
<dbReference type="Proteomes" id="UP000290218">
    <property type="component" value="Unassembled WGS sequence"/>
</dbReference>
<evidence type="ECO:0000256" key="1">
    <source>
        <dbReference type="ARBA" id="ARBA00006865"/>
    </source>
</evidence>
<dbReference type="PANTHER" id="PTHR10963:SF55">
    <property type="entry name" value="GLYCOSIDE HYDROLASE FAMILY 16 PROTEIN"/>
    <property type="match status" value="1"/>
</dbReference>
<dbReference type="Gene3D" id="2.60.120.200">
    <property type="match status" value="1"/>
</dbReference>
<reference evidence="7 8" key="1">
    <citation type="submission" date="2019-01" db="EMBL/GenBank/DDBJ databases">
        <title>Lacunisphaera sp. strain TWA-58.</title>
        <authorList>
            <person name="Chen W.-M."/>
        </authorList>
    </citation>
    <scope>NUCLEOTIDE SEQUENCE [LARGE SCALE GENOMIC DNA]</scope>
    <source>
        <strain evidence="7 8">TWA-58</strain>
    </source>
</reference>
<dbReference type="Gene3D" id="2.60.40.10">
    <property type="entry name" value="Immunoglobulins"/>
    <property type="match status" value="1"/>
</dbReference>
<dbReference type="InterPro" id="IPR003599">
    <property type="entry name" value="Ig_sub"/>
</dbReference>
<keyword evidence="2" id="KW-1015">Disulfide bond</keyword>
<dbReference type="PANTHER" id="PTHR10963">
    <property type="entry name" value="GLYCOSYL HYDROLASE-RELATED"/>
    <property type="match status" value="1"/>
</dbReference>
<dbReference type="AlphaFoldDB" id="A0A4Q1C8Q0"/>
<dbReference type="CDD" id="cd08023">
    <property type="entry name" value="GH16_laminarinase_like"/>
    <property type="match status" value="1"/>
</dbReference>
<organism evidence="7 8">
    <name type="scientific">Oleiharenicola lentus</name>
    <dbReference type="NCBI Taxonomy" id="2508720"/>
    <lineage>
        <taxon>Bacteria</taxon>
        <taxon>Pseudomonadati</taxon>
        <taxon>Verrucomicrobiota</taxon>
        <taxon>Opitutia</taxon>
        <taxon>Opitutales</taxon>
        <taxon>Opitutaceae</taxon>
        <taxon>Oleiharenicola</taxon>
    </lineage>
</organism>
<evidence type="ECO:0000259" key="6">
    <source>
        <dbReference type="PROSITE" id="PS51762"/>
    </source>
</evidence>
<dbReference type="Pfam" id="PF07679">
    <property type="entry name" value="I-set"/>
    <property type="match status" value="1"/>
</dbReference>
<protein>
    <submittedName>
        <fullName evidence="7">Glycosyl hydrolase family protein</fullName>
    </submittedName>
</protein>
<dbReference type="PROSITE" id="PS50835">
    <property type="entry name" value="IG_LIKE"/>
    <property type="match status" value="1"/>
</dbReference>
<evidence type="ECO:0000313" key="7">
    <source>
        <dbReference type="EMBL" id="RXK55236.1"/>
    </source>
</evidence>
<dbReference type="InterPro" id="IPR036179">
    <property type="entry name" value="Ig-like_dom_sf"/>
</dbReference>